<name>A0A022PSH4_ERYGU</name>
<organism evidence="4 5">
    <name type="scientific">Erythranthe guttata</name>
    <name type="common">Yellow monkey flower</name>
    <name type="synonym">Mimulus guttatus</name>
    <dbReference type="NCBI Taxonomy" id="4155"/>
    <lineage>
        <taxon>Eukaryota</taxon>
        <taxon>Viridiplantae</taxon>
        <taxon>Streptophyta</taxon>
        <taxon>Embryophyta</taxon>
        <taxon>Tracheophyta</taxon>
        <taxon>Spermatophyta</taxon>
        <taxon>Magnoliopsida</taxon>
        <taxon>eudicotyledons</taxon>
        <taxon>Gunneridae</taxon>
        <taxon>Pentapetalae</taxon>
        <taxon>asterids</taxon>
        <taxon>lamiids</taxon>
        <taxon>Lamiales</taxon>
        <taxon>Phrymaceae</taxon>
        <taxon>Erythranthe</taxon>
    </lineage>
</organism>
<feature type="non-terminal residue" evidence="4">
    <location>
        <position position="1"/>
    </location>
</feature>
<evidence type="ECO:0000313" key="4">
    <source>
        <dbReference type="EMBL" id="EYU19317.1"/>
    </source>
</evidence>
<dbReference type="PANTHER" id="PTHR10067:SF6">
    <property type="entry name" value="PHOSPHATIDYLSERINE DECARBOXYLASE PROENZYME, MITOCHONDRIAL"/>
    <property type="match status" value="1"/>
</dbReference>
<evidence type="ECO:0000256" key="1">
    <source>
        <dbReference type="ARBA" id="ARBA00022793"/>
    </source>
</evidence>
<evidence type="ECO:0000256" key="2">
    <source>
        <dbReference type="ARBA" id="ARBA00023239"/>
    </source>
</evidence>
<dbReference type="Proteomes" id="UP000030748">
    <property type="component" value="Unassembled WGS sequence"/>
</dbReference>
<evidence type="ECO:0000313" key="5">
    <source>
        <dbReference type="Proteomes" id="UP000030748"/>
    </source>
</evidence>
<proteinExistence type="predicted"/>
<dbReference type="InterPro" id="IPR003817">
    <property type="entry name" value="PS_Dcarbxylase"/>
</dbReference>
<reference evidence="4 5" key="1">
    <citation type="journal article" date="2013" name="Proc. Natl. Acad. Sci. U.S.A.">
        <title>Fine-scale variation in meiotic recombination in Mimulus inferred from population shotgun sequencing.</title>
        <authorList>
            <person name="Hellsten U."/>
            <person name="Wright K.M."/>
            <person name="Jenkins J."/>
            <person name="Shu S."/>
            <person name="Yuan Y."/>
            <person name="Wessler S.R."/>
            <person name="Schmutz J."/>
            <person name="Willis J.H."/>
            <person name="Rokhsar D.S."/>
        </authorList>
    </citation>
    <scope>NUCLEOTIDE SEQUENCE [LARGE SCALE GENOMIC DNA]</scope>
    <source>
        <strain evidence="5">cv. DUN x IM62</strain>
    </source>
</reference>
<keyword evidence="2" id="KW-0456">Lyase</keyword>
<dbReference type="GO" id="GO:0008654">
    <property type="term" value="P:phospholipid biosynthetic process"/>
    <property type="evidence" value="ECO:0007669"/>
    <property type="project" value="InterPro"/>
</dbReference>
<evidence type="ECO:0008006" key="6">
    <source>
        <dbReference type="Google" id="ProtNLM"/>
    </source>
</evidence>
<dbReference type="STRING" id="4155.A0A022PSH4"/>
<gene>
    <name evidence="4" type="ORF">MIMGU_mgv1a0064761mg</name>
</gene>
<dbReference type="AlphaFoldDB" id="A0A022PSH4"/>
<dbReference type="EMBL" id="KI632299">
    <property type="protein sequence ID" value="EYU19317.1"/>
    <property type="molecule type" value="Genomic_DNA"/>
</dbReference>
<evidence type="ECO:0000256" key="3">
    <source>
        <dbReference type="SAM" id="MobiDB-lite"/>
    </source>
</evidence>
<protein>
    <recommendedName>
        <fullName evidence="6">Phosphatidylserine decarboxylase</fullName>
    </recommendedName>
</protein>
<sequence>LFIEPTLRTNNPQKKLLHSEPPEERLYEPEGKGVLLKKGDEVAAFNMGSTVVLVFQAPISQSSEFSFCVKRGERIRMGEALGRWSD</sequence>
<accession>A0A022PSH4</accession>
<keyword evidence="1" id="KW-0210">Decarboxylase</keyword>
<dbReference type="PANTHER" id="PTHR10067">
    <property type="entry name" value="PHOSPHATIDYLSERINE DECARBOXYLASE"/>
    <property type="match status" value="1"/>
</dbReference>
<keyword evidence="5" id="KW-1185">Reference proteome</keyword>
<feature type="region of interest" description="Disordered" evidence="3">
    <location>
        <begin position="1"/>
        <end position="23"/>
    </location>
</feature>
<dbReference type="Pfam" id="PF02666">
    <property type="entry name" value="PS_Dcarbxylase"/>
    <property type="match status" value="1"/>
</dbReference>
<dbReference type="GO" id="GO:0004609">
    <property type="term" value="F:phosphatidylserine decarboxylase activity"/>
    <property type="evidence" value="ECO:0007669"/>
    <property type="project" value="InterPro"/>
</dbReference>